<evidence type="ECO:0000259" key="4">
    <source>
        <dbReference type="Pfam" id="PF25390"/>
    </source>
</evidence>
<dbReference type="InterPro" id="IPR009091">
    <property type="entry name" value="RCC1/BLIP-II"/>
</dbReference>
<dbReference type="Proteomes" id="UP000011087">
    <property type="component" value="Unassembled WGS sequence"/>
</dbReference>
<dbReference type="InterPro" id="IPR000408">
    <property type="entry name" value="Reg_chr_condens"/>
</dbReference>
<name>L1IXL5_GUITC</name>
<evidence type="ECO:0000313" key="6">
    <source>
        <dbReference type="EnsemblProtists" id="EKX40590"/>
    </source>
</evidence>
<dbReference type="Gene3D" id="2.130.10.30">
    <property type="entry name" value="Regulator of chromosome condensation 1/beta-lactamase-inhibitor protein II"/>
    <property type="match status" value="2"/>
</dbReference>
<dbReference type="STRING" id="905079.L1IXL5"/>
<dbReference type="PROSITE" id="PS50012">
    <property type="entry name" value="RCC1_3"/>
    <property type="match status" value="6"/>
</dbReference>
<dbReference type="PaxDb" id="55529-EKX40590"/>
<feature type="non-terminal residue" evidence="5">
    <location>
        <position position="1"/>
    </location>
</feature>
<organism evidence="5">
    <name type="scientific">Guillardia theta (strain CCMP2712)</name>
    <name type="common">Cryptophyte</name>
    <dbReference type="NCBI Taxonomy" id="905079"/>
    <lineage>
        <taxon>Eukaryota</taxon>
        <taxon>Cryptophyceae</taxon>
        <taxon>Pyrenomonadales</taxon>
        <taxon>Geminigeraceae</taxon>
        <taxon>Guillardia</taxon>
    </lineage>
</organism>
<feature type="repeat" description="RCC1" evidence="3">
    <location>
        <begin position="311"/>
        <end position="362"/>
    </location>
</feature>
<dbReference type="EnsemblProtists" id="EKX40590">
    <property type="protein sequence ID" value="EKX40590"/>
    <property type="gene ID" value="GUITHDRAFT_75473"/>
</dbReference>
<dbReference type="eggNOG" id="KOG1426">
    <property type="taxonomic scope" value="Eukaryota"/>
</dbReference>
<dbReference type="EMBL" id="JH993030">
    <property type="protein sequence ID" value="EKX40590.1"/>
    <property type="molecule type" value="Genomic_DNA"/>
</dbReference>
<dbReference type="Pfam" id="PF25390">
    <property type="entry name" value="WD40_RLD"/>
    <property type="match status" value="1"/>
</dbReference>
<dbReference type="PANTHER" id="PTHR45982">
    <property type="entry name" value="REGULATOR OF CHROMOSOME CONDENSATION"/>
    <property type="match status" value="1"/>
</dbReference>
<evidence type="ECO:0000256" key="3">
    <source>
        <dbReference type="PROSITE-ProRule" id="PRU00235"/>
    </source>
</evidence>
<dbReference type="KEGG" id="gtt:GUITHDRAFT_75473"/>
<keyword evidence="2" id="KW-0677">Repeat</keyword>
<dbReference type="HOGENOM" id="CLU_005210_3_0_1"/>
<dbReference type="InterPro" id="IPR051553">
    <property type="entry name" value="Ran_GTPase-activating"/>
</dbReference>
<feature type="repeat" description="RCC1" evidence="3">
    <location>
        <begin position="207"/>
        <end position="258"/>
    </location>
</feature>
<protein>
    <recommendedName>
        <fullName evidence="4">RCC1-like domain-containing protein</fullName>
    </recommendedName>
</protein>
<dbReference type="InterPro" id="IPR058923">
    <property type="entry name" value="RCC1-like_dom"/>
</dbReference>
<feature type="repeat" description="RCC1" evidence="3">
    <location>
        <begin position="155"/>
        <end position="206"/>
    </location>
</feature>
<proteinExistence type="predicted"/>
<feature type="repeat" description="RCC1" evidence="3">
    <location>
        <begin position="40"/>
        <end position="91"/>
    </location>
</feature>
<reference evidence="7" key="2">
    <citation type="submission" date="2012-11" db="EMBL/GenBank/DDBJ databases">
        <authorList>
            <person name="Kuo A."/>
            <person name="Curtis B.A."/>
            <person name="Tanifuji G."/>
            <person name="Burki F."/>
            <person name="Gruber A."/>
            <person name="Irimia M."/>
            <person name="Maruyama S."/>
            <person name="Arias M.C."/>
            <person name="Ball S.G."/>
            <person name="Gile G.H."/>
            <person name="Hirakawa Y."/>
            <person name="Hopkins J.F."/>
            <person name="Rensing S.A."/>
            <person name="Schmutz J."/>
            <person name="Symeonidi A."/>
            <person name="Elias M."/>
            <person name="Eveleigh R.J."/>
            <person name="Herman E.K."/>
            <person name="Klute M.J."/>
            <person name="Nakayama T."/>
            <person name="Obornik M."/>
            <person name="Reyes-Prieto A."/>
            <person name="Armbrust E.V."/>
            <person name="Aves S.J."/>
            <person name="Beiko R.G."/>
            <person name="Coutinho P."/>
            <person name="Dacks J.B."/>
            <person name="Durnford D.G."/>
            <person name="Fast N.M."/>
            <person name="Green B.R."/>
            <person name="Grisdale C."/>
            <person name="Hempe F."/>
            <person name="Henrissat B."/>
            <person name="Hoppner M.P."/>
            <person name="Ishida K.-I."/>
            <person name="Kim E."/>
            <person name="Koreny L."/>
            <person name="Kroth P.G."/>
            <person name="Liu Y."/>
            <person name="Malik S.-B."/>
            <person name="Maier U.G."/>
            <person name="McRose D."/>
            <person name="Mock T."/>
            <person name="Neilson J.A."/>
            <person name="Onodera N.T."/>
            <person name="Poole A.M."/>
            <person name="Pritham E.J."/>
            <person name="Richards T.A."/>
            <person name="Rocap G."/>
            <person name="Roy S.W."/>
            <person name="Sarai C."/>
            <person name="Schaack S."/>
            <person name="Shirato S."/>
            <person name="Slamovits C.H."/>
            <person name="Spencer D.F."/>
            <person name="Suzuki S."/>
            <person name="Worden A.Z."/>
            <person name="Zauner S."/>
            <person name="Barry K."/>
            <person name="Bell C."/>
            <person name="Bharti A.K."/>
            <person name="Crow J.A."/>
            <person name="Grimwood J."/>
            <person name="Kramer R."/>
            <person name="Lindquist E."/>
            <person name="Lucas S."/>
            <person name="Salamov A."/>
            <person name="McFadden G.I."/>
            <person name="Lane C.E."/>
            <person name="Keeling P.J."/>
            <person name="Gray M.W."/>
            <person name="Grigoriev I.V."/>
            <person name="Archibald J.M."/>
        </authorList>
    </citation>
    <scope>NUCLEOTIDE SEQUENCE</scope>
    <source>
        <strain evidence="7">CCMP2712</strain>
    </source>
</reference>
<dbReference type="AlphaFoldDB" id="L1IXL5"/>
<feature type="repeat" description="RCC1" evidence="3">
    <location>
        <begin position="363"/>
        <end position="413"/>
    </location>
</feature>
<dbReference type="RefSeq" id="XP_005827570.1">
    <property type="nucleotide sequence ID" value="XM_005827513.1"/>
</dbReference>
<dbReference type="PRINTS" id="PR00633">
    <property type="entry name" value="RCCNDNSATION"/>
</dbReference>
<dbReference type="OMA" id="GYIYAWG"/>
<feature type="domain" description="RCC1-like" evidence="4">
    <location>
        <begin position="42"/>
        <end position="410"/>
    </location>
</feature>
<evidence type="ECO:0000313" key="5">
    <source>
        <dbReference type="EMBL" id="EKX40590.1"/>
    </source>
</evidence>
<reference evidence="5 7" key="1">
    <citation type="journal article" date="2012" name="Nature">
        <title>Algal genomes reveal evolutionary mosaicism and the fate of nucleomorphs.</title>
        <authorList>
            <consortium name="DOE Joint Genome Institute"/>
            <person name="Curtis B.A."/>
            <person name="Tanifuji G."/>
            <person name="Burki F."/>
            <person name="Gruber A."/>
            <person name="Irimia M."/>
            <person name="Maruyama S."/>
            <person name="Arias M.C."/>
            <person name="Ball S.G."/>
            <person name="Gile G.H."/>
            <person name="Hirakawa Y."/>
            <person name="Hopkins J.F."/>
            <person name="Kuo A."/>
            <person name="Rensing S.A."/>
            <person name="Schmutz J."/>
            <person name="Symeonidi A."/>
            <person name="Elias M."/>
            <person name="Eveleigh R.J."/>
            <person name="Herman E.K."/>
            <person name="Klute M.J."/>
            <person name="Nakayama T."/>
            <person name="Obornik M."/>
            <person name="Reyes-Prieto A."/>
            <person name="Armbrust E.V."/>
            <person name="Aves S.J."/>
            <person name="Beiko R.G."/>
            <person name="Coutinho P."/>
            <person name="Dacks J.B."/>
            <person name="Durnford D.G."/>
            <person name="Fast N.M."/>
            <person name="Green B.R."/>
            <person name="Grisdale C.J."/>
            <person name="Hempel F."/>
            <person name="Henrissat B."/>
            <person name="Hoppner M.P."/>
            <person name="Ishida K."/>
            <person name="Kim E."/>
            <person name="Koreny L."/>
            <person name="Kroth P.G."/>
            <person name="Liu Y."/>
            <person name="Malik S.B."/>
            <person name="Maier U.G."/>
            <person name="McRose D."/>
            <person name="Mock T."/>
            <person name="Neilson J.A."/>
            <person name="Onodera N.T."/>
            <person name="Poole A.M."/>
            <person name="Pritham E.J."/>
            <person name="Richards T.A."/>
            <person name="Rocap G."/>
            <person name="Roy S.W."/>
            <person name="Sarai C."/>
            <person name="Schaack S."/>
            <person name="Shirato S."/>
            <person name="Slamovits C.H."/>
            <person name="Spencer D.F."/>
            <person name="Suzuki S."/>
            <person name="Worden A.Z."/>
            <person name="Zauner S."/>
            <person name="Barry K."/>
            <person name="Bell C."/>
            <person name="Bharti A.K."/>
            <person name="Crow J.A."/>
            <person name="Grimwood J."/>
            <person name="Kramer R."/>
            <person name="Lindquist E."/>
            <person name="Lucas S."/>
            <person name="Salamov A."/>
            <person name="McFadden G.I."/>
            <person name="Lane C.E."/>
            <person name="Keeling P.J."/>
            <person name="Gray M.W."/>
            <person name="Grigoriev I.V."/>
            <person name="Archibald J.M."/>
        </authorList>
    </citation>
    <scope>NUCLEOTIDE SEQUENCE</scope>
    <source>
        <strain evidence="5 7">CCMP2712</strain>
    </source>
</reference>
<dbReference type="GeneID" id="17297173"/>
<dbReference type="PANTHER" id="PTHR45982:SF1">
    <property type="entry name" value="REGULATOR OF CHROMOSOME CONDENSATION"/>
    <property type="match status" value="1"/>
</dbReference>
<reference evidence="6" key="3">
    <citation type="submission" date="2016-03" db="UniProtKB">
        <authorList>
            <consortium name="EnsemblProtists"/>
        </authorList>
    </citation>
    <scope>IDENTIFICATION</scope>
</reference>
<evidence type="ECO:0000313" key="7">
    <source>
        <dbReference type="Proteomes" id="UP000011087"/>
    </source>
</evidence>
<keyword evidence="7" id="KW-1185">Reference proteome</keyword>
<dbReference type="OrthoDB" id="8068875at2759"/>
<dbReference type="SUPFAM" id="SSF50985">
    <property type="entry name" value="RCC1/BLIP-II"/>
    <property type="match status" value="1"/>
</dbReference>
<gene>
    <name evidence="5" type="ORF">GUITHDRAFT_75473</name>
</gene>
<evidence type="ECO:0000256" key="1">
    <source>
        <dbReference type="ARBA" id="ARBA00022658"/>
    </source>
</evidence>
<feature type="repeat" description="RCC1" evidence="3">
    <location>
        <begin position="259"/>
        <end position="310"/>
    </location>
</feature>
<accession>L1IXL5</accession>
<dbReference type="PROSITE" id="PS00626">
    <property type="entry name" value="RCC1_2"/>
    <property type="match status" value="2"/>
</dbReference>
<sequence length="413" mass="43933">MLSQDAAAHKACDERGLAASSSSSSLSSCVNEETHGEGDCGVFACGQNRKGELGHSTFREQVEMSLVQSLRRKRIVKVAAGSETSYFLTEEGKVYCCGLNSTGQLARETHQGSANRSKEYSSDIELMEGLPPDCKVVQVSCFNGAEHVLVVTSAGQVYSCGCNNHGQLGLGSTKMSPSLLLVESLKHVRVLSASCSYHHSVVVSSDGSAFSFGLNDCGQLGIGTRPNQLLPHRVELPSPHLVRLAACGQYHTIFLTEEGMVFSCGKNLNGQLGLGSRSSTNVPTLIAALQERPASMIACGYSHTCVVLEDGKLFTFGYNHQGQLGLGHTDSVSSPMQVETLRNVKVVKISCGTHFTCVLSESGELWSFGCNCHGQLGLGDSTDRLVPVLVPSMTKKNLSEIACGFHHLVAISG</sequence>
<evidence type="ECO:0000256" key="2">
    <source>
        <dbReference type="ARBA" id="ARBA00022737"/>
    </source>
</evidence>
<keyword evidence="1" id="KW-0344">Guanine-nucleotide releasing factor</keyword>